<dbReference type="Proteomes" id="UP000887458">
    <property type="component" value="Unassembled WGS sequence"/>
</dbReference>
<gene>
    <name evidence="1" type="ORF">DERP_001149</name>
</gene>
<reference evidence="1 2" key="1">
    <citation type="journal article" date="2018" name="J. Allergy Clin. Immunol.">
        <title>High-quality assembly of Dermatophagoides pteronyssinus genome and transcriptome reveals a wide range of novel allergens.</title>
        <authorList>
            <person name="Liu X.Y."/>
            <person name="Yang K.Y."/>
            <person name="Wang M.Q."/>
            <person name="Kwok J.S."/>
            <person name="Zeng X."/>
            <person name="Yang Z."/>
            <person name="Xiao X.J."/>
            <person name="Lau C.P."/>
            <person name="Li Y."/>
            <person name="Huang Z.M."/>
            <person name="Ba J.G."/>
            <person name="Yim A.K."/>
            <person name="Ouyang C.Y."/>
            <person name="Ngai S.M."/>
            <person name="Chan T.F."/>
            <person name="Leung E.L."/>
            <person name="Liu L."/>
            <person name="Liu Z.G."/>
            <person name="Tsui S.K."/>
        </authorList>
    </citation>
    <scope>NUCLEOTIDE SEQUENCE [LARGE SCALE GENOMIC DNA]</scope>
    <source>
        <strain evidence="1">Derp</strain>
    </source>
</reference>
<protein>
    <submittedName>
        <fullName evidence="1">Uncharacterized protein</fullName>
    </submittedName>
</protein>
<evidence type="ECO:0000313" key="1">
    <source>
        <dbReference type="EMBL" id="KAH9420718.1"/>
    </source>
</evidence>
<sequence>MFNVEILIAILHSSPLLKAISNHYENHSSKQTSYSFHMKCHNLFLSYQSIDIRYNDTLLKSNLIFVHSKRAIKSVNSRMRKSARIVINGLKSAN</sequence>
<evidence type="ECO:0000313" key="2">
    <source>
        <dbReference type="Proteomes" id="UP000887458"/>
    </source>
</evidence>
<keyword evidence="2" id="KW-1185">Reference proteome</keyword>
<accession>A0ABQ8JDT5</accession>
<name>A0ABQ8JDT5_DERPT</name>
<reference evidence="1 2" key="2">
    <citation type="journal article" date="2022" name="Mol. Biol. Evol.">
        <title>Comparative Genomics Reveals Insights into the Divergent Evolution of Astigmatic Mites and Household Pest Adaptations.</title>
        <authorList>
            <person name="Xiong Q."/>
            <person name="Wan A.T."/>
            <person name="Liu X."/>
            <person name="Fung C.S."/>
            <person name="Xiao X."/>
            <person name="Malainual N."/>
            <person name="Hou J."/>
            <person name="Wang L."/>
            <person name="Wang M."/>
            <person name="Yang K.Y."/>
            <person name="Cui Y."/>
            <person name="Leung E.L."/>
            <person name="Nong W."/>
            <person name="Shin S.K."/>
            <person name="Au S.W."/>
            <person name="Jeong K.Y."/>
            <person name="Chew F.T."/>
            <person name="Hui J.H."/>
            <person name="Leung T.F."/>
            <person name="Tungtrongchitr A."/>
            <person name="Zhong N."/>
            <person name="Liu Z."/>
            <person name="Tsui S.K."/>
        </authorList>
    </citation>
    <scope>NUCLEOTIDE SEQUENCE [LARGE SCALE GENOMIC DNA]</scope>
    <source>
        <strain evidence="1">Derp</strain>
    </source>
</reference>
<organism evidence="1 2">
    <name type="scientific">Dermatophagoides pteronyssinus</name>
    <name type="common">European house dust mite</name>
    <dbReference type="NCBI Taxonomy" id="6956"/>
    <lineage>
        <taxon>Eukaryota</taxon>
        <taxon>Metazoa</taxon>
        <taxon>Ecdysozoa</taxon>
        <taxon>Arthropoda</taxon>
        <taxon>Chelicerata</taxon>
        <taxon>Arachnida</taxon>
        <taxon>Acari</taxon>
        <taxon>Acariformes</taxon>
        <taxon>Sarcoptiformes</taxon>
        <taxon>Astigmata</taxon>
        <taxon>Psoroptidia</taxon>
        <taxon>Analgoidea</taxon>
        <taxon>Pyroglyphidae</taxon>
        <taxon>Dermatophagoidinae</taxon>
        <taxon>Dermatophagoides</taxon>
    </lineage>
</organism>
<proteinExistence type="predicted"/>
<comment type="caution">
    <text evidence="1">The sequence shown here is derived from an EMBL/GenBank/DDBJ whole genome shotgun (WGS) entry which is preliminary data.</text>
</comment>
<dbReference type="EMBL" id="NJHN03000047">
    <property type="protein sequence ID" value="KAH9420718.1"/>
    <property type="molecule type" value="Genomic_DNA"/>
</dbReference>